<dbReference type="SUPFAM" id="SSF69279">
    <property type="entry name" value="Phage tail proteins"/>
    <property type="match status" value="1"/>
</dbReference>
<protein>
    <submittedName>
        <fullName evidence="2">Rhs element Vgr protein</fullName>
    </submittedName>
</protein>
<accession>A0A1I3Q7R5</accession>
<dbReference type="SUPFAM" id="SSF69255">
    <property type="entry name" value="gp5 N-terminal domain-like"/>
    <property type="match status" value="1"/>
</dbReference>
<dbReference type="Proteomes" id="UP000198670">
    <property type="component" value="Unassembled WGS sequence"/>
</dbReference>
<dbReference type="InterPro" id="IPR006533">
    <property type="entry name" value="T6SS_Vgr_RhsGE"/>
</dbReference>
<proteinExistence type="predicted"/>
<gene>
    <name evidence="2" type="ORF">SAMN05444682_108287</name>
</gene>
<dbReference type="InterPro" id="IPR037026">
    <property type="entry name" value="Vgr_OB-fold_dom_sf"/>
</dbReference>
<evidence type="ECO:0000313" key="3">
    <source>
        <dbReference type="Proteomes" id="UP000198670"/>
    </source>
</evidence>
<dbReference type="InterPro" id="IPR006531">
    <property type="entry name" value="Gp5/Vgr_OB"/>
</dbReference>
<dbReference type="EMBL" id="FOQO01000008">
    <property type="protein sequence ID" value="SFJ29612.1"/>
    <property type="molecule type" value="Genomic_DNA"/>
</dbReference>
<dbReference type="Pfam" id="PF05954">
    <property type="entry name" value="Phage_GPD"/>
    <property type="match status" value="1"/>
</dbReference>
<evidence type="ECO:0000313" key="2">
    <source>
        <dbReference type="EMBL" id="SFJ29612.1"/>
    </source>
</evidence>
<dbReference type="AlphaFoldDB" id="A0A1I3Q7R5"/>
<dbReference type="Gene3D" id="2.40.50.230">
    <property type="entry name" value="Gp5 N-terminal domain"/>
    <property type="match status" value="1"/>
</dbReference>
<dbReference type="Pfam" id="PF04717">
    <property type="entry name" value="Phage_base_V"/>
    <property type="match status" value="1"/>
</dbReference>
<name>A0A1I3Q7R5_9SPHI</name>
<dbReference type="Gene3D" id="3.55.50.10">
    <property type="entry name" value="Baseplate protein-like domains"/>
    <property type="match status" value="1"/>
</dbReference>
<organism evidence="2 3">
    <name type="scientific">Parapedobacter indicus</name>
    <dbReference type="NCBI Taxonomy" id="1477437"/>
    <lineage>
        <taxon>Bacteria</taxon>
        <taxon>Pseudomonadati</taxon>
        <taxon>Bacteroidota</taxon>
        <taxon>Sphingobacteriia</taxon>
        <taxon>Sphingobacteriales</taxon>
        <taxon>Sphingobacteriaceae</taxon>
        <taxon>Parapedobacter</taxon>
    </lineage>
</organism>
<sequence length="583" mass="62168">MPTAPKNRDLVTYTILCGSSAVLTAADELPGVVPVVEIHIDSALNKIPTATLTIADGSVAEQDFEVSGSRWLAPGKFIEIKVGYDGDNATIFKGIVVANSHQIQESGSLLMVTCKHETVRMTLGKKSRYYTNMKDRDVAEQLLAESGISDYEMITTDVVHEQLLQNQVSDWDFMMTRLDVNGLYYSVNEGKIVIAKAGTDGDSVLTLTFGSNIVSLEAIVDARTQSTAVLGYAWDQSVQDIEESEGEAGLSAYAGDQSADELAEVMGQAFEMRLSGGMSVQELQQLANAKKVRQSLAKIKGKVKFSGESAVVPGAYVTLTGLGDQFNGKVFVSGVQHEIGEGNWMTEATLGWEEAFFSEKIFPEHPVSFSGQYVATQGLHVGVVTDLIDPAGKGRIRVRLPIIGMAEDGIYARLATLDAGNNRGTFFLPEINDEVIVGFLGDDPNYPVVLGMLHSGANPSPIAAADENNEKGYVSRSEIKVLFHDGDKRVSIETPGGRKLTLDDANGLCSLEDATGNKLVLDDGGITLSSAKDLTLEAVSSLSISAPQLTIKAEATAELSANGSLSVASSGITEIKGSLVKIN</sequence>
<feature type="domain" description="Gp5/Type VI secretion system Vgr protein OB-fold" evidence="1">
    <location>
        <begin position="381"/>
        <end position="454"/>
    </location>
</feature>
<dbReference type="OrthoDB" id="1907165at2"/>
<reference evidence="2 3" key="1">
    <citation type="submission" date="2016-10" db="EMBL/GenBank/DDBJ databases">
        <authorList>
            <person name="de Groot N.N."/>
        </authorList>
    </citation>
    <scope>NUCLEOTIDE SEQUENCE [LARGE SCALE GENOMIC DNA]</scope>
    <source>
        <strain evidence="2 3">RK1</strain>
    </source>
</reference>
<dbReference type="NCBIfam" id="TIGR01646">
    <property type="entry name" value="vgr_GE"/>
    <property type="match status" value="1"/>
</dbReference>
<evidence type="ECO:0000259" key="1">
    <source>
        <dbReference type="Pfam" id="PF04717"/>
    </source>
</evidence>
<keyword evidence="3" id="KW-1185">Reference proteome</keyword>
<dbReference type="RefSeq" id="WP_090628854.1">
    <property type="nucleotide sequence ID" value="NZ_FOQO01000008.1"/>
</dbReference>
<dbReference type="STRING" id="1477437.SAMN05444682_108287"/>